<evidence type="ECO:0000313" key="2">
    <source>
        <dbReference type="Proteomes" id="UP000197065"/>
    </source>
</evidence>
<dbReference type="CDD" id="cd13520">
    <property type="entry name" value="PBP2_TAXI_TRAP"/>
    <property type="match status" value="1"/>
</dbReference>
<evidence type="ECO:0000313" key="1">
    <source>
        <dbReference type="EMBL" id="SNB68557.1"/>
    </source>
</evidence>
<evidence type="ECO:0008006" key="3">
    <source>
        <dbReference type="Google" id="ProtNLM"/>
    </source>
</evidence>
<sequence length="345" mass="35733">MSAPLTLPRRSLGLAALTLAFSASRSRGQDASTTTFFRIGTGGVSGAYFAVGSALASALSDPPGSPPCRRQDECGIEGLVATAQTSAGSVANVGDLASGVVESAFVQSDVAFMATQGKGPFKAGPVGDLRALAAFYTESLHLVLRAGLEAKSIAEALHGRRVALDEEGSGTLLQARFLLEASGLNEKDLKPFYVKPAAALAMLGEGRLDAMLVTGGVPMPPVAEAISSKAATLLPIEGKAIDSLLQRYPFLTRTIIPASAYGLAADTPSIGVTAQWLVSDKLSDAMAFNLVRVLFTKRTMDILAKSHPRGADITPANAFSGLAVPLHPGALRFYREQGLAPADAH</sequence>
<dbReference type="InterPro" id="IPR011852">
    <property type="entry name" value="TRAP_TAXI"/>
</dbReference>
<dbReference type="RefSeq" id="WP_165769551.1">
    <property type="nucleotide sequence ID" value="NZ_FYEH01000006.1"/>
</dbReference>
<dbReference type="Gene3D" id="3.40.190.10">
    <property type="entry name" value="Periplasmic binding protein-like II"/>
    <property type="match status" value="2"/>
</dbReference>
<dbReference type="PANTHER" id="PTHR42941">
    <property type="entry name" value="SLL1037 PROTEIN"/>
    <property type="match status" value="1"/>
</dbReference>
<name>A0A212R8Q3_9PROT</name>
<gene>
    <name evidence="1" type="ORF">SAMN07250955_106209</name>
</gene>
<dbReference type="Proteomes" id="UP000197065">
    <property type="component" value="Unassembled WGS sequence"/>
</dbReference>
<protein>
    <recommendedName>
        <fullName evidence="3">TRAP transporter solute receptor, TAXI family</fullName>
    </recommendedName>
</protein>
<dbReference type="Pfam" id="PF16868">
    <property type="entry name" value="NMT1_3"/>
    <property type="match status" value="1"/>
</dbReference>
<organism evidence="1 2">
    <name type="scientific">Arboricoccus pini</name>
    <dbReference type="NCBI Taxonomy" id="1963835"/>
    <lineage>
        <taxon>Bacteria</taxon>
        <taxon>Pseudomonadati</taxon>
        <taxon>Pseudomonadota</taxon>
        <taxon>Alphaproteobacteria</taxon>
        <taxon>Geminicoccales</taxon>
        <taxon>Geminicoccaceae</taxon>
        <taxon>Arboricoccus</taxon>
    </lineage>
</organism>
<keyword evidence="2" id="KW-1185">Reference proteome</keyword>
<accession>A0A212R8Q3</accession>
<dbReference type="NCBIfam" id="TIGR02122">
    <property type="entry name" value="TRAP_TAXI"/>
    <property type="match status" value="1"/>
</dbReference>
<dbReference type="PANTHER" id="PTHR42941:SF1">
    <property type="entry name" value="SLL1037 PROTEIN"/>
    <property type="match status" value="1"/>
</dbReference>
<dbReference type="AlphaFoldDB" id="A0A212R8Q3"/>
<dbReference type="EMBL" id="FYEH01000006">
    <property type="protein sequence ID" value="SNB68557.1"/>
    <property type="molecule type" value="Genomic_DNA"/>
</dbReference>
<reference evidence="1 2" key="1">
    <citation type="submission" date="2017-06" db="EMBL/GenBank/DDBJ databases">
        <authorList>
            <person name="Kim H.J."/>
            <person name="Triplett B.A."/>
        </authorList>
    </citation>
    <scope>NUCLEOTIDE SEQUENCE [LARGE SCALE GENOMIC DNA]</scope>
    <source>
        <strain evidence="1 2">B29T1</strain>
    </source>
</reference>
<proteinExistence type="predicted"/>
<dbReference type="SUPFAM" id="SSF53850">
    <property type="entry name" value="Periplasmic binding protein-like II"/>
    <property type="match status" value="1"/>
</dbReference>